<dbReference type="InterPro" id="IPR003148">
    <property type="entry name" value="RCK_N"/>
</dbReference>
<comment type="subcellular location">
    <subcellularLocation>
        <location evidence="1">Membrane</location>
        <topology evidence="1">Multi-pass membrane protein</topology>
    </subcellularLocation>
</comment>
<evidence type="ECO:0000256" key="7">
    <source>
        <dbReference type="SAM" id="Phobius"/>
    </source>
</evidence>
<feature type="transmembrane region" description="Helical" evidence="7">
    <location>
        <begin position="265"/>
        <end position="284"/>
    </location>
</feature>
<feature type="transmembrane region" description="Helical" evidence="7">
    <location>
        <begin position="354"/>
        <end position="374"/>
    </location>
</feature>
<feature type="domain" description="RCK N-terminal" evidence="9">
    <location>
        <begin position="409"/>
        <end position="525"/>
    </location>
</feature>
<evidence type="ECO:0000313" key="11">
    <source>
        <dbReference type="Proteomes" id="UP000231602"/>
    </source>
</evidence>
<organism evidence="10 11">
    <name type="scientific">Candidatus Wolfebacteria bacterium CG10_big_fil_rev_8_21_14_0_10_31_9</name>
    <dbReference type="NCBI Taxonomy" id="1975070"/>
    <lineage>
        <taxon>Bacteria</taxon>
        <taxon>Candidatus Wolfeibacteriota</taxon>
    </lineage>
</organism>
<reference evidence="10 11" key="1">
    <citation type="submission" date="2017-09" db="EMBL/GenBank/DDBJ databases">
        <title>Depth-based differentiation of microbial function through sediment-hosted aquifers and enrichment of novel symbionts in the deep terrestrial subsurface.</title>
        <authorList>
            <person name="Probst A.J."/>
            <person name="Ladd B."/>
            <person name="Jarett J.K."/>
            <person name="Geller-Mcgrath D.E."/>
            <person name="Sieber C.M."/>
            <person name="Emerson J.B."/>
            <person name="Anantharaman K."/>
            <person name="Thomas B.C."/>
            <person name="Malmstrom R."/>
            <person name="Stieglmeier M."/>
            <person name="Klingl A."/>
            <person name="Woyke T."/>
            <person name="Ryan C.M."/>
            <person name="Banfield J.F."/>
        </authorList>
    </citation>
    <scope>NUCLEOTIDE SEQUENCE [LARGE SCALE GENOMIC DNA]</scope>
    <source>
        <strain evidence="10">CG10_big_fil_rev_8_21_14_0_10_31_9</strain>
    </source>
</reference>
<dbReference type="GO" id="GO:0006813">
    <property type="term" value="P:potassium ion transport"/>
    <property type="evidence" value="ECO:0007669"/>
    <property type="project" value="InterPro"/>
</dbReference>
<dbReference type="Gene3D" id="3.40.50.720">
    <property type="entry name" value="NAD(P)-binding Rossmann-like Domain"/>
    <property type="match status" value="1"/>
</dbReference>
<dbReference type="GO" id="GO:0015297">
    <property type="term" value="F:antiporter activity"/>
    <property type="evidence" value="ECO:0007669"/>
    <property type="project" value="InterPro"/>
</dbReference>
<dbReference type="Pfam" id="PF00999">
    <property type="entry name" value="Na_H_Exchanger"/>
    <property type="match status" value="1"/>
</dbReference>
<feature type="transmembrane region" description="Helical" evidence="7">
    <location>
        <begin position="208"/>
        <end position="229"/>
    </location>
</feature>
<feature type="transmembrane region" description="Helical" evidence="7">
    <location>
        <begin position="29"/>
        <end position="47"/>
    </location>
</feature>
<evidence type="ECO:0000313" key="10">
    <source>
        <dbReference type="EMBL" id="PIR44180.1"/>
    </source>
</evidence>
<feature type="transmembrane region" description="Helical" evidence="7">
    <location>
        <begin position="6"/>
        <end position="22"/>
    </location>
</feature>
<dbReference type="PANTHER" id="PTHR42751">
    <property type="entry name" value="SODIUM/HYDROGEN EXCHANGER FAMILY/TRKA DOMAIN PROTEIN"/>
    <property type="match status" value="1"/>
</dbReference>
<comment type="similarity">
    <text evidence="2">Belongs to the monovalent cation:proton antiporter 2 (CPA2) transporter (TC 2.A.37) family.</text>
</comment>
<dbReference type="SUPFAM" id="SSF51735">
    <property type="entry name" value="NAD(P)-binding Rossmann-fold domains"/>
    <property type="match status" value="1"/>
</dbReference>
<feature type="transmembrane region" description="Helical" evidence="7">
    <location>
        <begin position="174"/>
        <end position="196"/>
    </location>
</feature>
<feature type="transmembrane region" description="Helical" evidence="7">
    <location>
        <begin position="290"/>
        <end position="316"/>
    </location>
</feature>
<feature type="transmembrane region" description="Helical" evidence="7">
    <location>
        <begin position="53"/>
        <end position="73"/>
    </location>
</feature>
<accession>A0A2H0RCL7</accession>
<feature type="transmembrane region" description="Helical" evidence="7">
    <location>
        <begin position="146"/>
        <end position="168"/>
    </location>
</feature>
<gene>
    <name evidence="10" type="ORF">COV23_01335</name>
</gene>
<keyword evidence="4 7" id="KW-0812">Transmembrane</keyword>
<dbReference type="AlphaFoldDB" id="A0A2H0RCL7"/>
<dbReference type="GO" id="GO:1902600">
    <property type="term" value="P:proton transmembrane transport"/>
    <property type="evidence" value="ECO:0007669"/>
    <property type="project" value="InterPro"/>
</dbReference>
<dbReference type="InterPro" id="IPR038770">
    <property type="entry name" value="Na+/solute_symporter_sf"/>
</dbReference>
<feature type="transmembrane region" description="Helical" evidence="7">
    <location>
        <begin position="115"/>
        <end position="134"/>
    </location>
</feature>
<dbReference type="Gene3D" id="1.20.1530.20">
    <property type="match status" value="1"/>
</dbReference>
<feature type="domain" description="Cation/H+ exchanger transmembrane" evidence="8">
    <location>
        <begin position="13"/>
        <end position="367"/>
    </location>
</feature>
<evidence type="ECO:0000259" key="9">
    <source>
        <dbReference type="Pfam" id="PF02254"/>
    </source>
</evidence>
<dbReference type="GO" id="GO:0016020">
    <property type="term" value="C:membrane"/>
    <property type="evidence" value="ECO:0007669"/>
    <property type="project" value="UniProtKB-SubCell"/>
</dbReference>
<name>A0A2H0RCL7_9BACT</name>
<proteinExistence type="inferred from homology"/>
<keyword evidence="6 7" id="KW-0472">Membrane</keyword>
<dbReference type="PANTHER" id="PTHR42751:SF3">
    <property type="entry name" value="SODIUM_GLUTAMATE SYMPORTER"/>
    <property type="match status" value="1"/>
</dbReference>
<dbReference type="InterPro" id="IPR036291">
    <property type="entry name" value="NAD(P)-bd_dom_sf"/>
</dbReference>
<dbReference type="EMBL" id="PCXV01000022">
    <property type="protein sequence ID" value="PIR44180.1"/>
    <property type="molecule type" value="Genomic_DNA"/>
</dbReference>
<dbReference type="InterPro" id="IPR006153">
    <property type="entry name" value="Cation/H_exchanger_TM"/>
</dbReference>
<dbReference type="Pfam" id="PF02254">
    <property type="entry name" value="TrkA_N"/>
    <property type="match status" value="1"/>
</dbReference>
<evidence type="ECO:0000256" key="5">
    <source>
        <dbReference type="ARBA" id="ARBA00022989"/>
    </source>
</evidence>
<feature type="transmembrane region" description="Helical" evidence="7">
    <location>
        <begin position="85"/>
        <end position="109"/>
    </location>
</feature>
<dbReference type="Proteomes" id="UP000231602">
    <property type="component" value="Unassembled WGS sequence"/>
</dbReference>
<evidence type="ECO:0000256" key="6">
    <source>
        <dbReference type="ARBA" id="ARBA00023136"/>
    </source>
</evidence>
<evidence type="ECO:0000256" key="3">
    <source>
        <dbReference type="ARBA" id="ARBA00022448"/>
    </source>
</evidence>
<keyword evidence="3" id="KW-0813">Transport</keyword>
<evidence type="ECO:0000259" key="8">
    <source>
        <dbReference type="Pfam" id="PF00999"/>
    </source>
</evidence>
<protein>
    <submittedName>
        <fullName evidence="10">Sodium:proton exchanger</fullName>
    </submittedName>
</protein>
<evidence type="ECO:0000256" key="4">
    <source>
        <dbReference type="ARBA" id="ARBA00022692"/>
    </source>
</evidence>
<feature type="transmembrane region" description="Helical" evidence="7">
    <location>
        <begin position="235"/>
        <end position="253"/>
    </location>
</feature>
<comment type="caution">
    <text evidence="10">The sequence shown here is derived from an EMBL/GenBank/DDBJ whole genome shotgun (WGS) entry which is preliminary data.</text>
</comment>
<keyword evidence="5 7" id="KW-1133">Transmembrane helix</keyword>
<sequence>MPPGISELAIVIILATVLGVVAKFFKQPLILAFIGTGALISYFGFFHLNDKEILKVFSSIGIMFLLFLVGLEIDFSSLKMIGKTSVLIGLLQVVITFTAGFFIATAFHLSQLHSAYIALSLTLSSTVIVVKLLSEKKDTNSLYGKISTGILLVQDLIAVIVLVFLSGIKGENGFILSNITFTLLKGIALVVIVLFIGRKIVPMFFDRISYSQELLFLTSISWVFLLASIASHPKIGFPIEISGLLAGLALANSSENFQIFSKIKYLRDFFVLIFFVILGSSFILSDISQIILPVILFSLFVLIGTPLIVLIIMGLLGYRKKTSFLTGINIAQVSEFSLILATSGYQLGHITKDIVAIITSVGIITIATSTYFIMYSEKIFELISPALTIFERKNLKEKYSSDSVNHKPIILIGSHRLGQSIAYNISKEQLLIIDFDPRVIDELKHSDYDYLFGDSNDEEIFERANFPHAKLIISTNPDFKDNMRLLQALNLLKKNGATFKIIIRAADEKEMKELYHHGADYVILPHFTSGQYIGRSIAIDPDMNILKELRGRDLKIIRRLNHEKHN</sequence>
<evidence type="ECO:0000256" key="1">
    <source>
        <dbReference type="ARBA" id="ARBA00004141"/>
    </source>
</evidence>
<evidence type="ECO:0000256" key="2">
    <source>
        <dbReference type="ARBA" id="ARBA00005551"/>
    </source>
</evidence>